<evidence type="ECO:0000313" key="3">
    <source>
        <dbReference type="EMBL" id="QBE66494.1"/>
    </source>
</evidence>
<dbReference type="AlphaFoldDB" id="A0A4P6L4W3"/>
<organism evidence="3 4">
    <name type="scientific">Pseudoduganella lutea</name>
    <dbReference type="NCBI Taxonomy" id="321985"/>
    <lineage>
        <taxon>Bacteria</taxon>
        <taxon>Pseudomonadati</taxon>
        <taxon>Pseudomonadota</taxon>
        <taxon>Betaproteobacteria</taxon>
        <taxon>Burkholderiales</taxon>
        <taxon>Oxalobacteraceae</taxon>
        <taxon>Telluria group</taxon>
        <taxon>Pseudoduganella</taxon>
    </lineage>
</organism>
<dbReference type="OrthoDB" id="7387101at2"/>
<dbReference type="KEGG" id="plue:EWM63_28915"/>
<dbReference type="Proteomes" id="UP000290637">
    <property type="component" value="Chromosome"/>
</dbReference>
<feature type="region of interest" description="Disordered" evidence="1">
    <location>
        <begin position="1"/>
        <end position="42"/>
    </location>
</feature>
<dbReference type="RefSeq" id="WP_130189601.1">
    <property type="nucleotide sequence ID" value="NZ_CP035913.1"/>
</dbReference>
<evidence type="ECO:0000259" key="2">
    <source>
        <dbReference type="Pfam" id="PF13699"/>
    </source>
</evidence>
<sequence>MLALEQKKSSGGRIGGSLVQRHAAPAPVTQPERIPAPPHSCACGGSCPRCQARSSLAIGVVGAQRPAGAAPVHVFRKPRDATSPMPMAPHGRPSSGTVAPGHADAAASVASVLRAPGQSLDTATRVRMEAGFGHDFGHVRVHTDRHAAESARAVSAHAYTVGRNIVFDAGQFAPGTAHGARLLAHELTHVVQQAGAGPTPGNIMLGRAGDQAEHEADRVTAQLMPAPGSAVLGAGSVRDIVSRDAHPVLRRWKTDGNTATSDSDTDTLGGLAKKAGAHFNDWKCIRPVSMRAATLPAPPANFNARYELYINKGDQFDISNLTATTGSTLNIHLFDATAEPNHAQLAALFYPGSVSSTEPDVDLELTSNGGASPIADMVIFGHAGGGSMWGGAGTFAPAEFDPEEPAPTYPLANAGLFPRRCWFTRNAAVRSVGCDSQAWGTDFASHYLRTGASVTTTTRSVRPKCSAPLFVNGTCQSFDGLDFASSSRISAPMVDGPFWTVAEFHAGKFWTTIKGAL</sequence>
<feature type="domain" description="eCIS core" evidence="2">
    <location>
        <begin position="120"/>
        <end position="196"/>
    </location>
</feature>
<dbReference type="EMBL" id="CP035913">
    <property type="protein sequence ID" value="QBE66494.1"/>
    <property type="molecule type" value="Genomic_DNA"/>
</dbReference>
<feature type="region of interest" description="Disordered" evidence="1">
    <location>
        <begin position="79"/>
        <end position="101"/>
    </location>
</feature>
<accession>A0A4P6L4W3</accession>
<name>A0A4P6L4W3_9BURK</name>
<gene>
    <name evidence="3" type="ORF">EWM63_28915</name>
</gene>
<dbReference type="Pfam" id="PF13699">
    <property type="entry name" value="eCIS_core"/>
    <property type="match status" value="1"/>
</dbReference>
<evidence type="ECO:0000256" key="1">
    <source>
        <dbReference type="SAM" id="MobiDB-lite"/>
    </source>
</evidence>
<reference evidence="3 4" key="1">
    <citation type="submission" date="2019-02" db="EMBL/GenBank/DDBJ databases">
        <title>Draft Genome Sequences of Six Type Strains of the Genus Massilia.</title>
        <authorList>
            <person name="Miess H."/>
            <person name="Frediansyhah A."/>
            <person name="Gross H."/>
        </authorList>
    </citation>
    <scope>NUCLEOTIDE SEQUENCE [LARGE SCALE GENOMIC DNA]</scope>
    <source>
        <strain evidence="3 4">DSM 17473</strain>
    </source>
</reference>
<dbReference type="InterPro" id="IPR025295">
    <property type="entry name" value="eCIS_core_dom"/>
</dbReference>
<evidence type="ECO:0000313" key="4">
    <source>
        <dbReference type="Proteomes" id="UP000290637"/>
    </source>
</evidence>
<protein>
    <submittedName>
        <fullName evidence="3">DUF4157 domain-containing protein</fullName>
    </submittedName>
</protein>
<proteinExistence type="predicted"/>
<keyword evidence="4" id="KW-1185">Reference proteome</keyword>